<proteinExistence type="predicted"/>
<evidence type="ECO:0000313" key="3">
    <source>
        <dbReference type="Proteomes" id="UP000198943"/>
    </source>
</evidence>
<dbReference type="Gene3D" id="3.60.21.10">
    <property type="match status" value="1"/>
</dbReference>
<dbReference type="InterPro" id="IPR029052">
    <property type="entry name" value="Metallo-depent_PP-like"/>
</dbReference>
<accession>A0A1G6JPI2</accession>
<dbReference type="GO" id="GO:0016787">
    <property type="term" value="F:hydrolase activity"/>
    <property type="evidence" value="ECO:0007669"/>
    <property type="project" value="InterPro"/>
</dbReference>
<evidence type="ECO:0000313" key="2">
    <source>
        <dbReference type="EMBL" id="SDC20571.1"/>
    </source>
</evidence>
<dbReference type="RefSeq" id="WP_093729647.1">
    <property type="nucleotide sequence ID" value="NZ_FMYW01000003.1"/>
</dbReference>
<dbReference type="EMBL" id="FMYW01000003">
    <property type="protein sequence ID" value="SDC20571.1"/>
    <property type="molecule type" value="Genomic_DNA"/>
</dbReference>
<gene>
    <name evidence="2" type="ORF">SAMN04487864_103209</name>
</gene>
<dbReference type="CDD" id="cd00838">
    <property type="entry name" value="MPP_superfamily"/>
    <property type="match status" value="1"/>
</dbReference>
<name>A0A1G6JPI2_9FIRM</name>
<feature type="domain" description="Calcineurin-like phosphoesterase" evidence="1">
    <location>
        <begin position="62"/>
        <end position="289"/>
    </location>
</feature>
<dbReference type="Pfam" id="PF00149">
    <property type="entry name" value="Metallophos"/>
    <property type="match status" value="1"/>
</dbReference>
<dbReference type="InterPro" id="IPR004843">
    <property type="entry name" value="Calcineurin-like_PHP"/>
</dbReference>
<evidence type="ECO:0000259" key="1">
    <source>
        <dbReference type="Pfam" id="PF00149"/>
    </source>
</evidence>
<sequence>MQKITKLMIAVIALVVLSITVFPQTLNVLGKSPEKPKSYYLDEIKDTAQKVKALTKEPALVFFLCSDVHYNTVKTDNRLKLDSVTDMTTNMAALKKQIQVDGLICLGDIVDAKPPTKMDETKQQIDYVMKRLQGVGVPLIYSMGNHDDNRYISRKDGTVLTPQQIESMFMRYTLPNKVIDPSMNGLNYYVDYDRLKIRVFVVDSNYQKPEDGFHWSHGFSDSTVAWFSNCLNEVPKGWSVLVLTHRRLVQNKNPGKKWIYNQMKMVETVNNLIANGGTYIATISGHIHRDYSHSKPFLEFSVAAQKCQNIEAKKGKAFAPERKLNTASEDLWDVLVIRPQSRKINTVRFGAGDDREWSY</sequence>
<dbReference type="Proteomes" id="UP000198943">
    <property type="component" value="Unassembled WGS sequence"/>
</dbReference>
<keyword evidence="3" id="KW-1185">Reference proteome</keyword>
<organism evidence="2 3">
    <name type="scientific">Succiniclasticum ruminis</name>
    <dbReference type="NCBI Taxonomy" id="40841"/>
    <lineage>
        <taxon>Bacteria</taxon>
        <taxon>Bacillati</taxon>
        <taxon>Bacillota</taxon>
        <taxon>Negativicutes</taxon>
        <taxon>Acidaminococcales</taxon>
        <taxon>Acidaminococcaceae</taxon>
        <taxon>Succiniclasticum</taxon>
    </lineage>
</organism>
<dbReference type="AlphaFoldDB" id="A0A1G6JPI2"/>
<protein>
    <submittedName>
        <fullName evidence="2">3',5'-cyclic AMP phosphodiesterase CpdA</fullName>
    </submittedName>
</protein>
<dbReference type="OrthoDB" id="384721at2"/>
<dbReference type="SUPFAM" id="SSF56300">
    <property type="entry name" value="Metallo-dependent phosphatases"/>
    <property type="match status" value="1"/>
</dbReference>
<reference evidence="3" key="1">
    <citation type="submission" date="2016-10" db="EMBL/GenBank/DDBJ databases">
        <authorList>
            <person name="Varghese N."/>
            <person name="Submissions S."/>
        </authorList>
    </citation>
    <scope>NUCLEOTIDE SEQUENCE [LARGE SCALE GENOMIC DNA]</scope>
    <source>
        <strain evidence="3">DSM 11005</strain>
    </source>
</reference>